<feature type="compositionally biased region" description="Basic and acidic residues" evidence="1">
    <location>
        <begin position="44"/>
        <end position="62"/>
    </location>
</feature>
<name>B4MDJ1_DROVI</name>
<evidence type="ECO:0000256" key="2">
    <source>
        <dbReference type="SAM" id="SignalP"/>
    </source>
</evidence>
<dbReference type="Gene3D" id="2.10.90.10">
    <property type="entry name" value="Cystine-knot cytokines"/>
    <property type="match status" value="1"/>
</dbReference>
<dbReference type="InterPro" id="IPR029034">
    <property type="entry name" value="Cystine-knot_cytokine"/>
</dbReference>
<feature type="compositionally biased region" description="Polar residues" evidence="1">
    <location>
        <begin position="174"/>
        <end position="184"/>
    </location>
</feature>
<dbReference type="GO" id="GO:0035099">
    <property type="term" value="P:hemocyte migration"/>
    <property type="evidence" value="ECO:0007669"/>
    <property type="project" value="TreeGrafter"/>
</dbReference>
<dbReference type="PANTHER" id="PTHR21719:SF1">
    <property type="entry name" value="FI06402P-RELATED"/>
    <property type="match status" value="1"/>
</dbReference>
<dbReference type="eggNOG" id="ENOG502S1KT">
    <property type="taxonomic scope" value="Eukaryota"/>
</dbReference>
<feature type="compositionally biased region" description="Low complexity" evidence="1">
    <location>
        <begin position="105"/>
        <end position="122"/>
    </location>
</feature>
<feature type="compositionally biased region" description="Acidic residues" evidence="1">
    <location>
        <begin position="63"/>
        <end position="78"/>
    </location>
</feature>
<dbReference type="InParanoid" id="B4MDJ1"/>
<proteinExistence type="predicted"/>
<sequence length="380" mass="42986">MKMGKMWQLLLILSQLLLLLLLSSELYAAEPELEHRQSLANRLSDNRNVNRNDNRNVNRNDNDNENDDDDDYYTDNDNDSAHNRDSLRSDINLIDYATPRPSNWPRFPSSRSASTAATPTYRVRVPRHPHAHAPRLDNDNHLDASAASDEAGYQSDQVPGVLTAQKQKEVGSPESVQSSHSQYMMQKDESQFLRHLANKNLESIANEPLCKLPQPRVIRMDFETSKTYRPHVAVLHRCDENSSCCPTKTVWTAKNTTIVEKVFWVRSVGIPNSHPRIISLTNHTECHCISRAAQRRKRSSQCQCPKHFINFGVQQGGAPSSCRCDCHLSHTTCQRMKNGDEGFAVSELRCIRSNACSPPVCNYGLFNTTIGRCPRQLGFG</sequence>
<dbReference type="OrthoDB" id="6370328at2759"/>
<evidence type="ECO:0000313" key="4">
    <source>
        <dbReference type="Proteomes" id="UP000008792"/>
    </source>
</evidence>
<dbReference type="SUPFAM" id="SSF57501">
    <property type="entry name" value="Cystine-knot cytokines"/>
    <property type="match status" value="1"/>
</dbReference>
<dbReference type="EMBL" id="CH940661">
    <property type="protein sequence ID" value="EDW71252.2"/>
    <property type="molecule type" value="Genomic_DNA"/>
</dbReference>
<dbReference type="STRING" id="7244.B4MDJ1"/>
<dbReference type="FunCoup" id="B4MDJ1">
    <property type="interactions" value="9"/>
</dbReference>
<dbReference type="AlphaFoldDB" id="B4MDJ1"/>
<accession>B4MDJ1</accession>
<feature type="region of interest" description="Disordered" evidence="1">
    <location>
        <begin position="165"/>
        <end position="184"/>
    </location>
</feature>
<evidence type="ECO:0000256" key="1">
    <source>
        <dbReference type="SAM" id="MobiDB-lite"/>
    </source>
</evidence>
<reference evidence="3 4" key="1">
    <citation type="journal article" date="2007" name="Nature">
        <title>Evolution of genes and genomes on the Drosophila phylogeny.</title>
        <authorList>
            <consortium name="Drosophila 12 Genomes Consortium"/>
            <person name="Clark A.G."/>
            <person name="Eisen M.B."/>
            <person name="Smith D.R."/>
            <person name="Bergman C.M."/>
            <person name="Oliver B."/>
            <person name="Markow T.A."/>
            <person name="Kaufman T.C."/>
            <person name="Kellis M."/>
            <person name="Gelbart W."/>
            <person name="Iyer V.N."/>
            <person name="Pollard D.A."/>
            <person name="Sackton T.B."/>
            <person name="Larracuente A.M."/>
            <person name="Singh N.D."/>
            <person name="Abad J.P."/>
            <person name="Abt D.N."/>
            <person name="Adryan B."/>
            <person name="Aguade M."/>
            <person name="Akashi H."/>
            <person name="Anderson W.W."/>
            <person name="Aquadro C.F."/>
            <person name="Ardell D.H."/>
            <person name="Arguello R."/>
            <person name="Artieri C.G."/>
            <person name="Barbash D.A."/>
            <person name="Barker D."/>
            <person name="Barsanti P."/>
            <person name="Batterham P."/>
            <person name="Batzoglou S."/>
            <person name="Begun D."/>
            <person name="Bhutkar A."/>
            <person name="Blanco E."/>
            <person name="Bosak S.A."/>
            <person name="Bradley R.K."/>
            <person name="Brand A.D."/>
            <person name="Brent M.R."/>
            <person name="Brooks A.N."/>
            <person name="Brown R.H."/>
            <person name="Butlin R.K."/>
            <person name="Caggese C."/>
            <person name="Calvi B.R."/>
            <person name="Bernardo de Carvalho A."/>
            <person name="Caspi A."/>
            <person name="Castrezana S."/>
            <person name="Celniker S.E."/>
            <person name="Chang J.L."/>
            <person name="Chapple C."/>
            <person name="Chatterji S."/>
            <person name="Chinwalla A."/>
            <person name="Civetta A."/>
            <person name="Clifton S.W."/>
            <person name="Comeron J.M."/>
            <person name="Costello J.C."/>
            <person name="Coyne J.A."/>
            <person name="Daub J."/>
            <person name="David R.G."/>
            <person name="Delcher A.L."/>
            <person name="Delehaunty K."/>
            <person name="Do C.B."/>
            <person name="Ebling H."/>
            <person name="Edwards K."/>
            <person name="Eickbush T."/>
            <person name="Evans J.D."/>
            <person name="Filipski A."/>
            <person name="Findeiss S."/>
            <person name="Freyhult E."/>
            <person name="Fulton L."/>
            <person name="Fulton R."/>
            <person name="Garcia A.C."/>
            <person name="Gardiner A."/>
            <person name="Garfield D.A."/>
            <person name="Garvin B.E."/>
            <person name="Gibson G."/>
            <person name="Gilbert D."/>
            <person name="Gnerre S."/>
            <person name="Godfrey J."/>
            <person name="Good R."/>
            <person name="Gotea V."/>
            <person name="Gravely B."/>
            <person name="Greenberg A.J."/>
            <person name="Griffiths-Jones S."/>
            <person name="Gross S."/>
            <person name="Guigo R."/>
            <person name="Gustafson E.A."/>
            <person name="Haerty W."/>
            <person name="Hahn M.W."/>
            <person name="Halligan D.L."/>
            <person name="Halpern A.L."/>
            <person name="Halter G.M."/>
            <person name="Han M.V."/>
            <person name="Heger A."/>
            <person name="Hillier L."/>
            <person name="Hinrichs A.S."/>
            <person name="Holmes I."/>
            <person name="Hoskins R.A."/>
            <person name="Hubisz M.J."/>
            <person name="Hultmark D."/>
            <person name="Huntley M.A."/>
            <person name="Jaffe D.B."/>
            <person name="Jagadeeshan S."/>
            <person name="Jeck W.R."/>
            <person name="Johnson J."/>
            <person name="Jones C.D."/>
            <person name="Jordan W.C."/>
            <person name="Karpen G.H."/>
            <person name="Kataoka E."/>
            <person name="Keightley P.D."/>
            <person name="Kheradpour P."/>
            <person name="Kirkness E.F."/>
            <person name="Koerich L.B."/>
            <person name="Kristiansen K."/>
            <person name="Kudrna D."/>
            <person name="Kulathinal R.J."/>
            <person name="Kumar S."/>
            <person name="Kwok R."/>
            <person name="Lander E."/>
            <person name="Langley C.H."/>
            <person name="Lapoint R."/>
            <person name="Lazzaro B.P."/>
            <person name="Lee S.J."/>
            <person name="Levesque L."/>
            <person name="Li R."/>
            <person name="Lin C.F."/>
            <person name="Lin M.F."/>
            <person name="Lindblad-Toh K."/>
            <person name="Llopart A."/>
            <person name="Long M."/>
            <person name="Low L."/>
            <person name="Lozovsky E."/>
            <person name="Lu J."/>
            <person name="Luo M."/>
            <person name="Machado C.A."/>
            <person name="Makalowski W."/>
            <person name="Marzo M."/>
            <person name="Matsuda M."/>
            <person name="Matzkin L."/>
            <person name="McAllister B."/>
            <person name="McBride C.S."/>
            <person name="McKernan B."/>
            <person name="McKernan K."/>
            <person name="Mendez-Lago M."/>
            <person name="Minx P."/>
            <person name="Mollenhauer M.U."/>
            <person name="Montooth K."/>
            <person name="Mount S.M."/>
            <person name="Mu X."/>
            <person name="Myers E."/>
            <person name="Negre B."/>
            <person name="Newfeld S."/>
            <person name="Nielsen R."/>
            <person name="Noor M.A."/>
            <person name="O'Grady P."/>
            <person name="Pachter L."/>
            <person name="Papaceit M."/>
            <person name="Parisi M.J."/>
            <person name="Parisi M."/>
            <person name="Parts L."/>
            <person name="Pedersen J.S."/>
            <person name="Pesole G."/>
            <person name="Phillippy A.M."/>
            <person name="Ponting C.P."/>
            <person name="Pop M."/>
            <person name="Porcelli D."/>
            <person name="Powell J.R."/>
            <person name="Prohaska S."/>
            <person name="Pruitt K."/>
            <person name="Puig M."/>
            <person name="Quesneville H."/>
            <person name="Ram K.R."/>
            <person name="Rand D."/>
            <person name="Rasmussen M.D."/>
            <person name="Reed L.K."/>
            <person name="Reenan R."/>
            <person name="Reily A."/>
            <person name="Remington K.A."/>
            <person name="Rieger T.T."/>
            <person name="Ritchie M.G."/>
            <person name="Robin C."/>
            <person name="Rogers Y.H."/>
            <person name="Rohde C."/>
            <person name="Rozas J."/>
            <person name="Rubenfield M.J."/>
            <person name="Ruiz A."/>
            <person name="Russo S."/>
            <person name="Salzberg S.L."/>
            <person name="Sanchez-Gracia A."/>
            <person name="Saranga D.J."/>
            <person name="Sato H."/>
            <person name="Schaeffer S.W."/>
            <person name="Schatz M.C."/>
            <person name="Schlenke T."/>
            <person name="Schwartz R."/>
            <person name="Segarra C."/>
            <person name="Singh R.S."/>
            <person name="Sirot L."/>
            <person name="Sirota M."/>
            <person name="Sisneros N.B."/>
            <person name="Smith C.D."/>
            <person name="Smith T.F."/>
            <person name="Spieth J."/>
            <person name="Stage D.E."/>
            <person name="Stark A."/>
            <person name="Stephan W."/>
            <person name="Strausberg R.L."/>
            <person name="Strempel S."/>
            <person name="Sturgill D."/>
            <person name="Sutton G."/>
            <person name="Sutton G.G."/>
            <person name="Tao W."/>
            <person name="Teichmann S."/>
            <person name="Tobari Y.N."/>
            <person name="Tomimura Y."/>
            <person name="Tsolas J.M."/>
            <person name="Valente V.L."/>
            <person name="Venter E."/>
            <person name="Venter J.C."/>
            <person name="Vicario S."/>
            <person name="Vieira F.G."/>
            <person name="Vilella A.J."/>
            <person name="Villasante A."/>
            <person name="Walenz B."/>
            <person name="Wang J."/>
            <person name="Wasserman M."/>
            <person name="Watts T."/>
            <person name="Wilson D."/>
            <person name="Wilson R.K."/>
            <person name="Wing R.A."/>
            <person name="Wolfner M.F."/>
            <person name="Wong A."/>
            <person name="Wong G.K."/>
            <person name="Wu C.I."/>
            <person name="Wu G."/>
            <person name="Yamamoto D."/>
            <person name="Yang H.P."/>
            <person name="Yang S.P."/>
            <person name="Yorke J.A."/>
            <person name="Yoshida K."/>
            <person name="Zdobnov E."/>
            <person name="Zhang P."/>
            <person name="Zhang Y."/>
            <person name="Zimin A.V."/>
            <person name="Baldwin J."/>
            <person name="Abdouelleil A."/>
            <person name="Abdulkadir J."/>
            <person name="Abebe A."/>
            <person name="Abera B."/>
            <person name="Abreu J."/>
            <person name="Acer S.C."/>
            <person name="Aftuck L."/>
            <person name="Alexander A."/>
            <person name="An P."/>
            <person name="Anderson E."/>
            <person name="Anderson S."/>
            <person name="Arachi H."/>
            <person name="Azer M."/>
            <person name="Bachantsang P."/>
            <person name="Barry A."/>
            <person name="Bayul T."/>
            <person name="Berlin A."/>
            <person name="Bessette D."/>
            <person name="Bloom T."/>
            <person name="Blye J."/>
            <person name="Boguslavskiy L."/>
            <person name="Bonnet C."/>
            <person name="Boukhgalter B."/>
            <person name="Bourzgui I."/>
            <person name="Brown A."/>
            <person name="Cahill P."/>
            <person name="Channer S."/>
            <person name="Cheshatsang Y."/>
            <person name="Chuda L."/>
            <person name="Citroen M."/>
            <person name="Collymore A."/>
            <person name="Cooke P."/>
            <person name="Costello M."/>
            <person name="D'Aco K."/>
            <person name="Daza R."/>
            <person name="De Haan G."/>
            <person name="DeGray S."/>
            <person name="DeMaso C."/>
            <person name="Dhargay N."/>
            <person name="Dooley K."/>
            <person name="Dooley E."/>
            <person name="Doricent M."/>
            <person name="Dorje P."/>
            <person name="Dorjee K."/>
            <person name="Dupes A."/>
            <person name="Elong R."/>
            <person name="Falk J."/>
            <person name="Farina A."/>
            <person name="Faro S."/>
            <person name="Ferguson D."/>
            <person name="Fisher S."/>
            <person name="Foley C.D."/>
            <person name="Franke A."/>
            <person name="Friedrich D."/>
            <person name="Gadbois L."/>
            <person name="Gearin G."/>
            <person name="Gearin C.R."/>
            <person name="Giannoukos G."/>
            <person name="Goode T."/>
            <person name="Graham J."/>
            <person name="Grandbois E."/>
            <person name="Grewal S."/>
            <person name="Gyaltsen K."/>
            <person name="Hafez N."/>
            <person name="Hagos B."/>
            <person name="Hall J."/>
            <person name="Henson C."/>
            <person name="Hollinger A."/>
            <person name="Honan T."/>
            <person name="Huard M.D."/>
            <person name="Hughes L."/>
            <person name="Hurhula B."/>
            <person name="Husby M.E."/>
            <person name="Kamat A."/>
            <person name="Kanga B."/>
            <person name="Kashin S."/>
            <person name="Khazanovich D."/>
            <person name="Kisner P."/>
            <person name="Lance K."/>
            <person name="Lara M."/>
            <person name="Lee W."/>
            <person name="Lennon N."/>
            <person name="Letendre F."/>
            <person name="LeVine R."/>
            <person name="Lipovsky A."/>
            <person name="Liu X."/>
            <person name="Liu J."/>
            <person name="Liu S."/>
            <person name="Lokyitsang T."/>
            <person name="Lokyitsang Y."/>
            <person name="Lubonja R."/>
            <person name="Lui A."/>
            <person name="MacDonald P."/>
            <person name="Magnisalis V."/>
            <person name="Maru K."/>
            <person name="Matthews C."/>
            <person name="McCusker W."/>
            <person name="McDonough S."/>
            <person name="Mehta T."/>
            <person name="Meldrim J."/>
            <person name="Meneus L."/>
            <person name="Mihai O."/>
            <person name="Mihalev A."/>
            <person name="Mihova T."/>
            <person name="Mittelman R."/>
            <person name="Mlenga V."/>
            <person name="Montmayeur A."/>
            <person name="Mulrain L."/>
            <person name="Navidi A."/>
            <person name="Naylor J."/>
            <person name="Negash T."/>
            <person name="Nguyen T."/>
            <person name="Nguyen N."/>
            <person name="Nicol R."/>
            <person name="Norbu C."/>
            <person name="Norbu N."/>
            <person name="Novod N."/>
            <person name="O'Neill B."/>
            <person name="Osman S."/>
            <person name="Markiewicz E."/>
            <person name="Oyono O.L."/>
            <person name="Patti C."/>
            <person name="Phunkhang P."/>
            <person name="Pierre F."/>
            <person name="Priest M."/>
            <person name="Raghuraman S."/>
            <person name="Rege F."/>
            <person name="Reyes R."/>
            <person name="Rise C."/>
            <person name="Rogov P."/>
            <person name="Ross K."/>
            <person name="Ryan E."/>
            <person name="Settipalli S."/>
            <person name="Shea T."/>
            <person name="Sherpa N."/>
            <person name="Shi L."/>
            <person name="Shih D."/>
            <person name="Sparrow T."/>
            <person name="Spaulding J."/>
            <person name="Stalker J."/>
            <person name="Stange-Thomann N."/>
            <person name="Stavropoulos S."/>
            <person name="Stone C."/>
            <person name="Strader C."/>
            <person name="Tesfaye S."/>
            <person name="Thomson T."/>
            <person name="Thoulutsang Y."/>
            <person name="Thoulutsang D."/>
            <person name="Topham K."/>
            <person name="Topping I."/>
            <person name="Tsamla T."/>
            <person name="Vassiliev H."/>
            <person name="Vo A."/>
            <person name="Wangchuk T."/>
            <person name="Wangdi T."/>
            <person name="Weiand M."/>
            <person name="Wilkinson J."/>
            <person name="Wilson A."/>
            <person name="Yadav S."/>
            <person name="Young G."/>
            <person name="Yu Q."/>
            <person name="Zembek L."/>
            <person name="Zhong D."/>
            <person name="Zimmer A."/>
            <person name="Zwirko Z."/>
            <person name="Jaffe D.B."/>
            <person name="Alvarez P."/>
            <person name="Brockman W."/>
            <person name="Butler J."/>
            <person name="Chin C."/>
            <person name="Gnerre S."/>
            <person name="Grabherr M."/>
            <person name="Kleber M."/>
            <person name="Mauceli E."/>
            <person name="MacCallum I."/>
        </authorList>
    </citation>
    <scope>NUCLEOTIDE SEQUENCE [LARGE SCALE GENOMIC DNA]</scope>
    <source>
        <strain evidence="4">Tucson 15010-1051.87</strain>
    </source>
</reference>
<dbReference type="PANTHER" id="PTHR21719">
    <property type="entry name" value="FI06402P-RELATED"/>
    <property type="match status" value="1"/>
</dbReference>
<keyword evidence="2" id="KW-0732">Signal</keyword>
<gene>
    <name evidence="3" type="primary">Dvir\GJ16165</name>
    <name evidence="3" type="ORF">Dvir_GJ16165</name>
</gene>
<dbReference type="HOGENOM" id="CLU_738242_0_0_1"/>
<dbReference type="KEGG" id="dvi:6635648"/>
<feature type="chain" id="PRO_5006457807" evidence="2">
    <location>
        <begin position="29"/>
        <end position="380"/>
    </location>
</feature>
<feature type="region of interest" description="Disordered" evidence="1">
    <location>
        <begin position="98"/>
        <end position="125"/>
    </location>
</feature>
<evidence type="ECO:0000313" key="3">
    <source>
        <dbReference type="EMBL" id="EDW71252.2"/>
    </source>
</evidence>
<feature type="signal peptide" evidence="2">
    <location>
        <begin position="1"/>
        <end position="28"/>
    </location>
</feature>
<feature type="region of interest" description="Disordered" evidence="1">
    <location>
        <begin position="44"/>
        <end position="86"/>
    </location>
</feature>
<protein>
    <submittedName>
        <fullName evidence="3">Uncharacterized protein, isoform A</fullName>
    </submittedName>
</protein>
<organism evidence="3 4">
    <name type="scientific">Drosophila virilis</name>
    <name type="common">Fruit fly</name>
    <dbReference type="NCBI Taxonomy" id="7244"/>
    <lineage>
        <taxon>Eukaryota</taxon>
        <taxon>Metazoa</taxon>
        <taxon>Ecdysozoa</taxon>
        <taxon>Arthropoda</taxon>
        <taxon>Hexapoda</taxon>
        <taxon>Insecta</taxon>
        <taxon>Pterygota</taxon>
        <taxon>Neoptera</taxon>
        <taxon>Endopterygota</taxon>
        <taxon>Diptera</taxon>
        <taxon>Brachycera</taxon>
        <taxon>Muscomorpha</taxon>
        <taxon>Ephydroidea</taxon>
        <taxon>Drosophilidae</taxon>
        <taxon>Drosophila</taxon>
    </lineage>
</organism>
<dbReference type="Proteomes" id="UP000008792">
    <property type="component" value="Unassembled WGS sequence"/>
</dbReference>
<keyword evidence="4" id="KW-1185">Reference proteome</keyword>